<dbReference type="GO" id="GO:0046872">
    <property type="term" value="F:metal ion binding"/>
    <property type="evidence" value="ECO:0007669"/>
    <property type="project" value="UniProtKB-KW"/>
</dbReference>
<dbReference type="Proteomes" id="UP000315343">
    <property type="component" value="Unassembled WGS sequence"/>
</dbReference>
<sequence length="85" mass="9412">MEKPEMSEEPEVPLKQPVAVQLKQGEDYYYCTCGKSGTQPFCDGSHEGTSFTPLKFTATLDGTSYLCGCKHTKNPPYCDGTHEEL</sequence>
<keyword evidence="2" id="KW-0479">Metal-binding</keyword>
<dbReference type="PANTHER" id="PTHR46491">
    <property type="entry name" value="CDGSH IRON SULFUR DOMAIN PROTEIN HOMOLOG"/>
    <property type="match status" value="1"/>
</dbReference>
<dbReference type="RefSeq" id="WP_246145417.1">
    <property type="nucleotide sequence ID" value="NZ_VLKH01000005.1"/>
</dbReference>
<name>A0A562J9E5_9FIRM</name>
<evidence type="ECO:0000256" key="1">
    <source>
        <dbReference type="ARBA" id="ARBA00022714"/>
    </source>
</evidence>
<dbReference type="GO" id="GO:0051537">
    <property type="term" value="F:2 iron, 2 sulfur cluster binding"/>
    <property type="evidence" value="ECO:0007669"/>
    <property type="project" value="UniProtKB-KW"/>
</dbReference>
<evidence type="ECO:0000313" key="6">
    <source>
        <dbReference type="EMBL" id="TWH79828.1"/>
    </source>
</evidence>
<evidence type="ECO:0000256" key="2">
    <source>
        <dbReference type="ARBA" id="ARBA00022723"/>
    </source>
</evidence>
<proteinExistence type="predicted"/>
<evidence type="ECO:0000256" key="4">
    <source>
        <dbReference type="ARBA" id="ARBA00023014"/>
    </source>
</evidence>
<feature type="domain" description="Iron-binding zinc finger CDGSH type" evidence="5">
    <location>
        <begin position="53"/>
        <end position="84"/>
    </location>
</feature>
<keyword evidence="7" id="KW-1185">Reference proteome</keyword>
<accession>A0A562J9E5</accession>
<dbReference type="InterPro" id="IPR042216">
    <property type="entry name" value="MitoNEET_CISD"/>
</dbReference>
<dbReference type="Gene3D" id="3.40.5.90">
    <property type="entry name" value="CDGSH iron-sulfur domain, mitoNEET-type"/>
    <property type="match status" value="2"/>
</dbReference>
<gene>
    <name evidence="6" type="ORF">LY60_02147</name>
</gene>
<protein>
    <submittedName>
        <fullName evidence="6">Iron-binding CDGSH zinc finger protein</fullName>
    </submittedName>
</protein>
<keyword evidence="3" id="KW-0408">Iron</keyword>
<evidence type="ECO:0000256" key="3">
    <source>
        <dbReference type="ARBA" id="ARBA00023004"/>
    </source>
</evidence>
<evidence type="ECO:0000313" key="7">
    <source>
        <dbReference type="Proteomes" id="UP000315343"/>
    </source>
</evidence>
<dbReference type="AlphaFoldDB" id="A0A562J9E5"/>
<organism evidence="6 7">
    <name type="scientific">Sedimentibacter saalensis</name>
    <dbReference type="NCBI Taxonomy" id="130788"/>
    <lineage>
        <taxon>Bacteria</taxon>
        <taxon>Bacillati</taxon>
        <taxon>Bacillota</taxon>
        <taxon>Tissierellia</taxon>
        <taxon>Sedimentibacter</taxon>
    </lineage>
</organism>
<dbReference type="EMBL" id="VLKH01000005">
    <property type="protein sequence ID" value="TWH79828.1"/>
    <property type="molecule type" value="Genomic_DNA"/>
</dbReference>
<dbReference type="Pfam" id="PF09360">
    <property type="entry name" value="zf-CDGSH"/>
    <property type="match status" value="2"/>
</dbReference>
<evidence type="ECO:0000259" key="5">
    <source>
        <dbReference type="SMART" id="SM00704"/>
    </source>
</evidence>
<dbReference type="SMART" id="SM00704">
    <property type="entry name" value="ZnF_CDGSH"/>
    <property type="match status" value="2"/>
</dbReference>
<reference evidence="6 7" key="1">
    <citation type="submission" date="2019-07" db="EMBL/GenBank/DDBJ databases">
        <title>Genomic Encyclopedia of Type Strains, Phase I: the one thousand microbial genomes (KMG-I) project.</title>
        <authorList>
            <person name="Kyrpides N."/>
        </authorList>
    </citation>
    <scope>NUCLEOTIDE SEQUENCE [LARGE SCALE GENOMIC DNA]</scope>
    <source>
        <strain evidence="6 7">DSM 13558</strain>
    </source>
</reference>
<keyword evidence="4" id="KW-0411">Iron-sulfur</keyword>
<comment type="caution">
    <text evidence="6">The sequence shown here is derived from an EMBL/GenBank/DDBJ whole genome shotgun (WGS) entry which is preliminary data.</text>
</comment>
<dbReference type="GO" id="GO:0005737">
    <property type="term" value="C:cytoplasm"/>
    <property type="evidence" value="ECO:0007669"/>
    <property type="project" value="UniProtKB-ARBA"/>
</dbReference>
<dbReference type="InterPro" id="IPR018967">
    <property type="entry name" value="FeS-contain_CDGSH-typ"/>
</dbReference>
<dbReference type="InterPro" id="IPR052950">
    <property type="entry name" value="CISD"/>
</dbReference>
<feature type="domain" description="Iron-binding zinc finger CDGSH type" evidence="5">
    <location>
        <begin position="15"/>
        <end position="52"/>
    </location>
</feature>
<dbReference type="PANTHER" id="PTHR46491:SF3">
    <property type="entry name" value="CDGSH IRON-SULFUR DOMAIN-CONTAINING PROTEIN 3, MITOCHONDRIAL"/>
    <property type="match status" value="1"/>
</dbReference>
<keyword evidence="1" id="KW-0001">2Fe-2S</keyword>